<dbReference type="CDD" id="cd00082">
    <property type="entry name" value="HisKA"/>
    <property type="match status" value="1"/>
</dbReference>
<dbReference type="SUPFAM" id="SSF47384">
    <property type="entry name" value="Homodimeric domain of signal transducing histidine kinase"/>
    <property type="match status" value="1"/>
</dbReference>
<dbReference type="Proteomes" id="UP001209229">
    <property type="component" value="Unassembled WGS sequence"/>
</dbReference>
<evidence type="ECO:0000256" key="5">
    <source>
        <dbReference type="ARBA" id="ARBA00022741"/>
    </source>
</evidence>
<evidence type="ECO:0000259" key="14">
    <source>
        <dbReference type="PROSITE" id="PS50109"/>
    </source>
</evidence>
<feature type="domain" description="Response regulatory" evidence="15">
    <location>
        <begin position="1141"/>
        <end position="1256"/>
    </location>
</feature>
<dbReference type="Pfam" id="PF00512">
    <property type="entry name" value="HisKA"/>
    <property type="match status" value="1"/>
</dbReference>
<evidence type="ECO:0000256" key="8">
    <source>
        <dbReference type="ARBA" id="ARBA00023012"/>
    </source>
</evidence>
<keyword evidence="17" id="KW-1185">Reference proteome</keyword>
<dbReference type="InterPro" id="IPR011123">
    <property type="entry name" value="Y_Y_Y"/>
</dbReference>
<dbReference type="InterPro" id="IPR011110">
    <property type="entry name" value="Reg_prop"/>
</dbReference>
<keyword evidence="5" id="KW-0547">Nucleotide-binding</keyword>
<feature type="modified residue" description="4-aspartylphosphate" evidence="12">
    <location>
        <position position="1189"/>
    </location>
</feature>
<dbReference type="PROSITE" id="PS01124">
    <property type="entry name" value="HTH_ARAC_FAMILY_2"/>
    <property type="match status" value="1"/>
</dbReference>
<dbReference type="Pfam" id="PF02518">
    <property type="entry name" value="HATPase_c"/>
    <property type="match status" value="1"/>
</dbReference>
<dbReference type="Gene3D" id="3.30.565.10">
    <property type="entry name" value="Histidine kinase-like ATPase, C-terminal domain"/>
    <property type="match status" value="1"/>
</dbReference>
<dbReference type="Gene3D" id="2.130.10.10">
    <property type="entry name" value="YVTN repeat-like/Quinoprotein amine dehydrogenase"/>
    <property type="match status" value="2"/>
</dbReference>
<evidence type="ECO:0000256" key="9">
    <source>
        <dbReference type="ARBA" id="ARBA00023015"/>
    </source>
</evidence>
<feature type="domain" description="Histidine kinase" evidence="14">
    <location>
        <begin position="881"/>
        <end position="1103"/>
    </location>
</feature>
<dbReference type="PANTHER" id="PTHR43547:SF2">
    <property type="entry name" value="HYBRID SIGNAL TRANSDUCTION HISTIDINE KINASE C"/>
    <property type="match status" value="1"/>
</dbReference>
<dbReference type="SUPFAM" id="SSF63829">
    <property type="entry name" value="Calcium-dependent phosphotriesterase"/>
    <property type="match status" value="3"/>
</dbReference>
<dbReference type="InterPro" id="IPR036890">
    <property type="entry name" value="HATPase_C_sf"/>
</dbReference>
<dbReference type="GO" id="GO:0043565">
    <property type="term" value="F:sequence-specific DNA binding"/>
    <property type="evidence" value="ECO:0007669"/>
    <property type="project" value="InterPro"/>
</dbReference>
<dbReference type="FunFam" id="2.60.40.10:FF:000791">
    <property type="entry name" value="Two-component system sensor histidine kinase/response regulator"/>
    <property type="match status" value="1"/>
</dbReference>
<dbReference type="Gene3D" id="1.10.10.60">
    <property type="entry name" value="Homeodomain-like"/>
    <property type="match status" value="2"/>
</dbReference>
<dbReference type="Gene3D" id="1.10.287.130">
    <property type="match status" value="1"/>
</dbReference>
<dbReference type="InterPro" id="IPR011006">
    <property type="entry name" value="CheY-like_superfamily"/>
</dbReference>
<dbReference type="InterPro" id="IPR018060">
    <property type="entry name" value="HTH_AraC"/>
</dbReference>
<dbReference type="RefSeq" id="WP_301192228.1">
    <property type="nucleotide sequence ID" value="NZ_JAPDPJ010000061.1"/>
</dbReference>
<evidence type="ECO:0000256" key="7">
    <source>
        <dbReference type="ARBA" id="ARBA00022840"/>
    </source>
</evidence>
<name>A0AAE3SGT7_9BACT</name>
<comment type="catalytic activity">
    <reaction evidence="1">
        <text>ATP + protein L-histidine = ADP + protein N-phospho-L-histidine.</text>
        <dbReference type="EC" id="2.7.13.3"/>
    </reaction>
</comment>
<dbReference type="PROSITE" id="PS50110">
    <property type="entry name" value="RESPONSE_REGULATORY"/>
    <property type="match status" value="1"/>
</dbReference>
<keyword evidence="3 12" id="KW-0597">Phosphoprotein</keyword>
<evidence type="ECO:0000256" key="3">
    <source>
        <dbReference type="ARBA" id="ARBA00022553"/>
    </source>
</evidence>
<evidence type="ECO:0000256" key="10">
    <source>
        <dbReference type="ARBA" id="ARBA00023125"/>
    </source>
</evidence>
<dbReference type="SUPFAM" id="SSF52172">
    <property type="entry name" value="CheY-like"/>
    <property type="match status" value="1"/>
</dbReference>
<feature type="domain" description="HTH araC/xylS-type" evidence="13">
    <location>
        <begin position="1288"/>
        <end position="1387"/>
    </location>
</feature>
<evidence type="ECO:0000256" key="12">
    <source>
        <dbReference type="PROSITE-ProRule" id="PRU00169"/>
    </source>
</evidence>
<comment type="caution">
    <text evidence="16">The sequence shown here is derived from an EMBL/GenBank/DDBJ whole genome shotgun (WGS) entry which is preliminary data.</text>
</comment>
<dbReference type="EMBL" id="JAPDPJ010000061">
    <property type="protein sequence ID" value="MCW3788671.1"/>
    <property type="molecule type" value="Genomic_DNA"/>
</dbReference>
<evidence type="ECO:0000256" key="11">
    <source>
        <dbReference type="ARBA" id="ARBA00023163"/>
    </source>
</evidence>
<evidence type="ECO:0000259" key="13">
    <source>
        <dbReference type="PROSITE" id="PS01124"/>
    </source>
</evidence>
<evidence type="ECO:0000256" key="6">
    <source>
        <dbReference type="ARBA" id="ARBA00022777"/>
    </source>
</evidence>
<keyword evidence="4" id="KW-0808">Transferase</keyword>
<dbReference type="InterPro" id="IPR015943">
    <property type="entry name" value="WD40/YVTN_repeat-like_dom_sf"/>
</dbReference>
<dbReference type="InterPro" id="IPR003661">
    <property type="entry name" value="HisK_dim/P_dom"/>
</dbReference>
<dbReference type="EC" id="2.7.13.3" evidence="2"/>
<keyword evidence="7" id="KW-0067">ATP-binding</keyword>
<dbReference type="InterPro" id="IPR013783">
    <property type="entry name" value="Ig-like_fold"/>
</dbReference>
<dbReference type="GO" id="GO:0000155">
    <property type="term" value="F:phosphorelay sensor kinase activity"/>
    <property type="evidence" value="ECO:0007669"/>
    <property type="project" value="InterPro"/>
</dbReference>
<dbReference type="Pfam" id="PF07495">
    <property type="entry name" value="Y_Y_Y"/>
    <property type="match status" value="1"/>
</dbReference>
<dbReference type="InterPro" id="IPR003594">
    <property type="entry name" value="HATPase_dom"/>
</dbReference>
<dbReference type="Gene3D" id="3.40.50.2300">
    <property type="match status" value="1"/>
</dbReference>
<dbReference type="GO" id="GO:0003700">
    <property type="term" value="F:DNA-binding transcription factor activity"/>
    <property type="evidence" value="ECO:0007669"/>
    <property type="project" value="InterPro"/>
</dbReference>
<dbReference type="PANTHER" id="PTHR43547">
    <property type="entry name" value="TWO-COMPONENT HISTIDINE KINASE"/>
    <property type="match status" value="1"/>
</dbReference>
<gene>
    <name evidence="16" type="ORF">OM075_19535</name>
</gene>
<accession>A0AAE3SGT7</accession>
<evidence type="ECO:0000256" key="4">
    <source>
        <dbReference type="ARBA" id="ARBA00022679"/>
    </source>
</evidence>
<dbReference type="InterPro" id="IPR004358">
    <property type="entry name" value="Sig_transdc_His_kin-like_C"/>
</dbReference>
<evidence type="ECO:0000256" key="2">
    <source>
        <dbReference type="ARBA" id="ARBA00012438"/>
    </source>
</evidence>
<dbReference type="InterPro" id="IPR018062">
    <property type="entry name" value="HTH_AraC-typ_CS"/>
</dbReference>
<dbReference type="SMART" id="SM00342">
    <property type="entry name" value="HTH_ARAC"/>
    <property type="match status" value="1"/>
</dbReference>
<dbReference type="SUPFAM" id="SSF55874">
    <property type="entry name" value="ATPase domain of HSP90 chaperone/DNA topoisomerase II/histidine kinase"/>
    <property type="match status" value="1"/>
</dbReference>
<dbReference type="PRINTS" id="PR00344">
    <property type="entry name" value="BCTRLSENSOR"/>
</dbReference>
<keyword evidence="8" id="KW-0902">Two-component regulatory system</keyword>
<dbReference type="SMART" id="SM00448">
    <property type="entry name" value="REC"/>
    <property type="match status" value="1"/>
</dbReference>
<reference evidence="16" key="1">
    <citation type="submission" date="2022-10" db="EMBL/GenBank/DDBJ databases">
        <authorList>
            <person name="Yu W.X."/>
        </authorList>
    </citation>
    <scope>NUCLEOTIDE SEQUENCE</scope>
    <source>
        <strain evidence="16">AAT</strain>
    </source>
</reference>
<dbReference type="Pfam" id="PF07494">
    <property type="entry name" value="Reg_prop"/>
    <property type="match status" value="10"/>
</dbReference>
<protein>
    <recommendedName>
        <fullName evidence="2">histidine kinase</fullName>
        <ecNumber evidence="2">2.7.13.3</ecNumber>
    </recommendedName>
</protein>
<dbReference type="InterPro" id="IPR009057">
    <property type="entry name" value="Homeodomain-like_sf"/>
</dbReference>
<dbReference type="InterPro" id="IPR036097">
    <property type="entry name" value="HisK_dim/P_sf"/>
</dbReference>
<proteinExistence type="predicted"/>
<keyword evidence="10" id="KW-0238">DNA-binding</keyword>
<dbReference type="GO" id="GO:0005524">
    <property type="term" value="F:ATP binding"/>
    <property type="evidence" value="ECO:0007669"/>
    <property type="project" value="UniProtKB-KW"/>
</dbReference>
<keyword evidence="9" id="KW-0805">Transcription regulation</keyword>
<evidence type="ECO:0000313" key="16">
    <source>
        <dbReference type="EMBL" id="MCW3788671.1"/>
    </source>
</evidence>
<dbReference type="InterPro" id="IPR001789">
    <property type="entry name" value="Sig_transdc_resp-reg_receiver"/>
</dbReference>
<dbReference type="Pfam" id="PF00072">
    <property type="entry name" value="Response_reg"/>
    <property type="match status" value="1"/>
</dbReference>
<dbReference type="FunFam" id="3.30.565.10:FF:000037">
    <property type="entry name" value="Hybrid sensor histidine kinase/response regulator"/>
    <property type="match status" value="1"/>
</dbReference>
<dbReference type="PROSITE" id="PS00041">
    <property type="entry name" value="HTH_ARAC_FAMILY_1"/>
    <property type="match status" value="1"/>
</dbReference>
<dbReference type="SMART" id="SM00388">
    <property type="entry name" value="HisKA"/>
    <property type="match status" value="1"/>
</dbReference>
<dbReference type="SUPFAM" id="SSF46689">
    <property type="entry name" value="Homeodomain-like"/>
    <property type="match status" value="1"/>
</dbReference>
<evidence type="ECO:0000256" key="1">
    <source>
        <dbReference type="ARBA" id="ARBA00000085"/>
    </source>
</evidence>
<evidence type="ECO:0000259" key="15">
    <source>
        <dbReference type="PROSITE" id="PS50110"/>
    </source>
</evidence>
<evidence type="ECO:0000313" key="17">
    <source>
        <dbReference type="Proteomes" id="UP001209229"/>
    </source>
</evidence>
<keyword evidence="6" id="KW-0418">Kinase</keyword>
<organism evidence="16 17">
    <name type="scientific">Plebeiibacterium sediminum</name>
    <dbReference type="NCBI Taxonomy" id="2992112"/>
    <lineage>
        <taxon>Bacteria</taxon>
        <taxon>Pseudomonadati</taxon>
        <taxon>Bacteroidota</taxon>
        <taxon>Bacteroidia</taxon>
        <taxon>Marinilabiliales</taxon>
        <taxon>Marinilabiliaceae</taxon>
        <taxon>Plebeiibacterium</taxon>
    </lineage>
</organism>
<dbReference type="PROSITE" id="PS50109">
    <property type="entry name" value="HIS_KIN"/>
    <property type="match status" value="1"/>
</dbReference>
<sequence>MRNMVFTIVFRLITLSVPACNMTWDNTYFRSAIERIVIIACFGLISISAYTQYSDIDFQQLTPELGYQQVTCTYKDSYGFLWIGTADGLHKYNGTDVINYEKSSVDTTSISSNTINAICEDNNRNIWIGTSDGLNLYHREKDQFQRYPMLNEYSVFYINDLFVDSEGKIWICTMGNGLTSYNPKNSETYALRHHKDDPESLISNAVTCITQDESGNYWIGTRNGLDQFNPRSQTIKHYTHQENNSKSLSWNHITSLLIDKSQNLWIGTYGGGLNKVNINDKEFKFMSFKKNNHPDSLSHNHILTLCKDPYDNLWIGTENGGLNYFDRHNNKFIHYYAEQNIPNKLGCNSIWSIYIDDRNVLWIGTFNKGLYLHDKYFYKFNLVQHIPTSKNTLANNNVKAFSEDKNKGLWIATDGGGISYFNLINKQFENRFNNQKLKNKAVIDIMYDSHNYLWASIWNGGLLKLNQNGDIIQRYTIKSKVSRQANTICMLEDCYGDIWAGTVGDGLYKYNPELDLFENTSAPSKFIEMVQSPFIYCIFEDSRKNLWIGTLYGLYKMIRKDDGEFQMLSYKYDKNNKYSINNYRIRTLFEDSNGYLWAGTEDGLNKFDYRENRFYAYTKENGLPSNLINGILEDNNKNLWVSTNKGVAKFNLITEKVECYNQKDGLNSNMLNMQSCIKTSTQQLFYGGNNGFNYFIPDSIDTNPYIPPVYLTGIKLFNIPLKIGKESPLKKNISLTNEIHFNWKQNSFTIEYAALNYTLPSRNQYKYKLEGLDSDWIYVGNKHSATYTNLNPGTYSFLVKGSNNDGKWNNNPTKLKIIIAPPIWKTIWAYLLYTIIAGILLYSFIQLETLQAKQAEKLKIETLKREKEVEIHQLKTDFFANISHEIRTPLSLIISPLESIISQKKTPASIQKQLNMVFKNVKRMYELINELLMFTKSESLQLKPIIEKVDLIVFSRHVYSLFLNQAENRKINYEFISSSDSIEVWVDKNMMEKILSNLLSNAFKFTPDKGNIKLLVSHPQNIETSDSFIIEVMDNGMGIDPENINKVFARYFQCQGDDTSYYAGFGIGLALVKNLVELHHGTIKVRSEKWKSTCFCVQIPINKPHGEQMVYSNTKPQSYAENIPVTDFEISNEDVSKKSPFILLADDNKEFLEYLVSLLSETYNIITAENGEDAYHKALKQSPDLIITDVRMPVLNGIEFCKKIRSNVSTNHIPIIFLTSNIDVKNKLEGIETGADVYLTKPFNVEILLTTVRKTLENRKLLYQKYSQEVFSTLQQTEVNLIDKEFLQKIIDFVNGNIEDKDISVEKLASHMAMNRSNLYRKIKSLTGQTAIEFIRFIRLKRSIKYLKDGKYNISEVAMKVGFDSPGYFTKCFKAQFNKLPSELLPEK</sequence>
<dbReference type="InterPro" id="IPR005467">
    <property type="entry name" value="His_kinase_dom"/>
</dbReference>
<dbReference type="Gene3D" id="2.60.40.10">
    <property type="entry name" value="Immunoglobulins"/>
    <property type="match status" value="1"/>
</dbReference>
<keyword evidence="11" id="KW-0804">Transcription</keyword>
<dbReference type="Pfam" id="PF12833">
    <property type="entry name" value="HTH_18"/>
    <property type="match status" value="1"/>
</dbReference>
<dbReference type="SMART" id="SM00387">
    <property type="entry name" value="HATPase_c"/>
    <property type="match status" value="1"/>
</dbReference>